<dbReference type="SUPFAM" id="SSF55073">
    <property type="entry name" value="Nucleotide cyclase"/>
    <property type="match status" value="1"/>
</dbReference>
<dbReference type="SMART" id="SM00052">
    <property type="entry name" value="EAL"/>
    <property type="match status" value="1"/>
</dbReference>
<dbReference type="Pfam" id="PF00563">
    <property type="entry name" value="EAL"/>
    <property type="match status" value="1"/>
</dbReference>
<evidence type="ECO:0000259" key="2">
    <source>
        <dbReference type="PROSITE" id="PS50110"/>
    </source>
</evidence>
<dbReference type="RefSeq" id="WP_110651956.1">
    <property type="nucleotide sequence ID" value="NZ_QJRN01000004.1"/>
</dbReference>
<dbReference type="SUPFAM" id="SSF141868">
    <property type="entry name" value="EAL domain-like"/>
    <property type="match status" value="1"/>
</dbReference>
<dbReference type="CDD" id="cd01949">
    <property type="entry name" value="GGDEF"/>
    <property type="match status" value="1"/>
</dbReference>
<dbReference type="SMART" id="SM00448">
    <property type="entry name" value="REC"/>
    <property type="match status" value="1"/>
</dbReference>
<protein>
    <submittedName>
        <fullName evidence="5">GGDEF domain-containing response regulator</fullName>
    </submittedName>
</protein>
<keyword evidence="1" id="KW-0597">Phosphoprotein</keyword>
<dbReference type="InterPro" id="IPR000160">
    <property type="entry name" value="GGDEF_dom"/>
</dbReference>
<dbReference type="Gene3D" id="3.30.70.270">
    <property type="match status" value="1"/>
</dbReference>
<dbReference type="InterPro" id="IPR001633">
    <property type="entry name" value="EAL_dom"/>
</dbReference>
<dbReference type="PROSITE" id="PS50887">
    <property type="entry name" value="GGDEF"/>
    <property type="match status" value="1"/>
</dbReference>
<feature type="domain" description="GGDEF" evidence="4">
    <location>
        <begin position="166"/>
        <end position="299"/>
    </location>
</feature>
<dbReference type="GO" id="GO:0000160">
    <property type="term" value="P:phosphorelay signal transduction system"/>
    <property type="evidence" value="ECO:0007669"/>
    <property type="project" value="InterPro"/>
</dbReference>
<feature type="domain" description="EAL" evidence="3">
    <location>
        <begin position="308"/>
        <end position="561"/>
    </location>
</feature>
<dbReference type="InterPro" id="IPR052155">
    <property type="entry name" value="Biofilm_reg_signaling"/>
</dbReference>
<dbReference type="NCBIfam" id="TIGR00254">
    <property type="entry name" value="GGDEF"/>
    <property type="match status" value="1"/>
</dbReference>
<dbReference type="PANTHER" id="PTHR44757">
    <property type="entry name" value="DIGUANYLATE CYCLASE DGCP"/>
    <property type="match status" value="1"/>
</dbReference>
<dbReference type="PANTHER" id="PTHR44757:SF2">
    <property type="entry name" value="BIOFILM ARCHITECTURE MAINTENANCE PROTEIN MBAA"/>
    <property type="match status" value="1"/>
</dbReference>
<evidence type="ECO:0000259" key="3">
    <source>
        <dbReference type="PROSITE" id="PS50883"/>
    </source>
</evidence>
<dbReference type="Pfam" id="PF00072">
    <property type="entry name" value="Response_reg"/>
    <property type="match status" value="1"/>
</dbReference>
<feature type="modified residue" description="4-aspartylphosphate" evidence="1">
    <location>
        <position position="59"/>
    </location>
</feature>
<dbReference type="PROSITE" id="PS50883">
    <property type="entry name" value="EAL"/>
    <property type="match status" value="1"/>
</dbReference>
<dbReference type="EMBL" id="QJRN01000004">
    <property type="protein sequence ID" value="PYC40131.1"/>
    <property type="molecule type" value="Genomic_DNA"/>
</dbReference>
<feature type="domain" description="Response regulatory" evidence="2">
    <location>
        <begin position="11"/>
        <end position="126"/>
    </location>
</feature>
<dbReference type="Gene3D" id="3.20.20.450">
    <property type="entry name" value="EAL domain"/>
    <property type="match status" value="1"/>
</dbReference>
<accession>A0A9Q6N9A3</accession>
<dbReference type="AlphaFoldDB" id="A0A9Q6N9A3"/>
<dbReference type="PROSITE" id="PS50110">
    <property type="entry name" value="RESPONSE_REGULATORY"/>
    <property type="match status" value="1"/>
</dbReference>
<gene>
    <name evidence="5" type="ORF">DMX08_08970</name>
</gene>
<dbReference type="InterPro" id="IPR035919">
    <property type="entry name" value="EAL_sf"/>
</dbReference>
<reference evidence="5 6" key="1">
    <citation type="submission" date="2018-06" db="EMBL/GenBank/DDBJ databases">
        <title>Pseudomonas diversity within urban Lake Michigan freshwaters.</title>
        <authorList>
            <person name="Batrich M."/>
            <person name="Hatzopoulos T."/>
            <person name="Putonti C."/>
        </authorList>
    </citation>
    <scope>NUCLEOTIDE SEQUENCE [LARGE SCALE GENOMIC DNA]</scope>
    <source>
        <strain evidence="5 6">MB-090624</strain>
    </source>
</reference>
<dbReference type="SMART" id="SM00267">
    <property type="entry name" value="GGDEF"/>
    <property type="match status" value="1"/>
</dbReference>
<dbReference type="Proteomes" id="UP000248188">
    <property type="component" value="Unassembled WGS sequence"/>
</dbReference>
<sequence length="573" mass="63506">MQSLTPMSKSVVLIVDDQVSDLRTLSAAVGGLAEIYIAQRGEDALEIARQCKPDLVLLDIEMPGMNGFDVCKVLKADPDFSGIAVIFVSAHTKKDEELLALECGGVDFIEKPINIPIARARIKAHIGLRNEAKRVSSYDALTGLGNRRLLMLRIDQALESANSKCLRVALLIINLDNFKFINDAFGYSAGDLVLQVVASRLSQAIPMQDTLSRVGGDEFVLLLSEVLAVEEVDLYAGKLIENISNPLSIKGLRHDLSVSIGISIFPDDSTDAESLYQHADSAKYQAKLAGRNRYCYYSSRSQNDIRAKHLLERHIRDALEKRVFEIFYQPKINIQKKRIVGLEALIRWRNNDGALISPDEFIPLAEETGLIIPIGKYVLLQACKDAERLRTQGYDISVSVNISLVQFLEESFFSMVERTLLESGLEGKYLELEITEGVLAQDADGVRKILLKVRALGVRISIDDFGTGYSSLAYLKRFPIDILKIDQGFVRCMLTDKSDSAIIEAIIQLGLALNLELVAEGVESQAQAEALFQKGCQIMQGYLYCHPIPYDKLLNYLAGSIVFDGEDASKYVS</sequence>
<dbReference type="InterPro" id="IPR001789">
    <property type="entry name" value="Sig_transdc_resp-reg_receiver"/>
</dbReference>
<dbReference type="InterPro" id="IPR029787">
    <property type="entry name" value="Nucleotide_cyclase"/>
</dbReference>
<proteinExistence type="predicted"/>
<organism evidence="5 6">
    <name type="scientific">Pseudomonas protegens</name>
    <dbReference type="NCBI Taxonomy" id="380021"/>
    <lineage>
        <taxon>Bacteria</taxon>
        <taxon>Pseudomonadati</taxon>
        <taxon>Pseudomonadota</taxon>
        <taxon>Gammaproteobacteria</taxon>
        <taxon>Pseudomonadales</taxon>
        <taxon>Pseudomonadaceae</taxon>
        <taxon>Pseudomonas</taxon>
    </lineage>
</organism>
<dbReference type="Gene3D" id="3.40.50.2300">
    <property type="match status" value="1"/>
</dbReference>
<dbReference type="InterPro" id="IPR043128">
    <property type="entry name" value="Rev_trsase/Diguanyl_cyclase"/>
</dbReference>
<dbReference type="Pfam" id="PF00990">
    <property type="entry name" value="GGDEF"/>
    <property type="match status" value="1"/>
</dbReference>
<comment type="caution">
    <text evidence="5">The sequence shown here is derived from an EMBL/GenBank/DDBJ whole genome shotgun (WGS) entry which is preliminary data.</text>
</comment>
<dbReference type="SUPFAM" id="SSF52172">
    <property type="entry name" value="CheY-like"/>
    <property type="match status" value="1"/>
</dbReference>
<name>A0A9Q6N9A3_9PSED</name>
<evidence type="ECO:0000259" key="4">
    <source>
        <dbReference type="PROSITE" id="PS50887"/>
    </source>
</evidence>
<evidence type="ECO:0000313" key="6">
    <source>
        <dbReference type="Proteomes" id="UP000248188"/>
    </source>
</evidence>
<dbReference type="InterPro" id="IPR011006">
    <property type="entry name" value="CheY-like_superfamily"/>
</dbReference>
<dbReference type="CDD" id="cd01948">
    <property type="entry name" value="EAL"/>
    <property type="match status" value="1"/>
</dbReference>
<evidence type="ECO:0000256" key="1">
    <source>
        <dbReference type="PROSITE-ProRule" id="PRU00169"/>
    </source>
</evidence>
<evidence type="ECO:0000313" key="5">
    <source>
        <dbReference type="EMBL" id="PYC40131.1"/>
    </source>
</evidence>